<dbReference type="AlphaFoldDB" id="A0AA91T4A1"/>
<dbReference type="PANTHER" id="PTHR37329">
    <property type="entry name" value="KINETOCHORE PROTEIN SOS7"/>
    <property type="match status" value="1"/>
</dbReference>
<dbReference type="EMBL" id="LYUB02000001">
    <property type="protein sequence ID" value="OVF11071.1"/>
    <property type="molecule type" value="Genomic_DNA"/>
</dbReference>
<accession>A0AA91T4A1</accession>
<proteinExistence type="predicted"/>
<sequence length="628" mass="72375">MDFESKLTEVSHDISLNSAPSVYLSTAQNIITELPEPTSIKDELGHLKEFSSKLKFQYLEQETRDKFLRLMLIEREQNITQAEVDALVEQNRRQKQSLKGIKTEMYSLIKSSEAVAEEVISLNRSFEARYGDVTSTLEDISNMQKELDNLLNEPENENHKALFNLKKIIDTEDIGLNEAINIATNALDQDALVLSQLEHNVEKTRIEHSSQTQVIDTLTEKLKKLEGLLQEAGNRPKDQQEPQQVFAQWLRELNMHLEKFIPMSLRLGESAQTLMFGPYQLEFDKELNITKCSDKTISSATIEEINHAKKEAKFWKLSHLLCGEGNKEYTRLLVQRHSFIAFIVMSTTSLLSGTSPELTYNVSPISDKTIVINNLLHIIEQEYQRGNSTVTKDKYETLIKLRQESSKLDQRSSSNLESPAFPKPSYPPIFHKFVLPKSAPAKRDRIQKQKKRLTLKSIENILIPILEAVANLLDNLHLFSKLPMFPKKLVNLLKHTNKLWIFILVFLIRKTASQLLNAIRKERKVLDELAVLKNNTNSLLLDVKRGNEGDYIKKHEKILKDLRFDKMMLKIELFGDFLDLAFNIIELYSFPVPDWVMSTLNFASMAMTVYRMNKDDEYADDDISEELI</sequence>
<dbReference type="InterPro" id="IPR037475">
    <property type="entry name" value="Sos7"/>
</dbReference>
<dbReference type="GO" id="GO:0034501">
    <property type="term" value="P:protein localization to kinetochore"/>
    <property type="evidence" value="ECO:0007669"/>
    <property type="project" value="InterPro"/>
</dbReference>
<evidence type="ECO:0000313" key="2">
    <source>
        <dbReference type="EMBL" id="OVF11071.1"/>
    </source>
</evidence>
<gene>
    <name evidence="2" type="ORF">A9F13_01g05258</name>
</gene>
<reference evidence="2 3" key="1">
    <citation type="submission" date="2017-04" db="EMBL/GenBank/DDBJ databases">
        <title>Draft genome of the yeast Clavispora lusitaniae type strain CBS 6936.</title>
        <authorList>
            <person name="Durrens P."/>
            <person name="Klopp C."/>
            <person name="Biteau N."/>
            <person name="Fitton-Ouhabi V."/>
            <person name="Dementhon K."/>
            <person name="Accoceberry I."/>
            <person name="Sherman D.J."/>
            <person name="Noel T."/>
        </authorList>
    </citation>
    <scope>NUCLEOTIDE SEQUENCE [LARGE SCALE GENOMIC DNA]</scope>
    <source>
        <strain evidence="2 3">CBS 6936</strain>
    </source>
</reference>
<protein>
    <recommendedName>
        <fullName evidence="1">Kinetochore protein Sos7 coiled-coil domain-containing protein</fullName>
    </recommendedName>
</protein>
<dbReference type="KEGG" id="clus:A9F13_01g05258"/>
<dbReference type="GO" id="GO:0000776">
    <property type="term" value="C:kinetochore"/>
    <property type="evidence" value="ECO:0007669"/>
    <property type="project" value="InterPro"/>
</dbReference>
<feature type="domain" description="Kinetochore protein Sos7 coiled-coil" evidence="1">
    <location>
        <begin position="50"/>
        <end position="120"/>
    </location>
</feature>
<dbReference type="InterPro" id="IPR048781">
    <property type="entry name" value="Sos7_CC"/>
</dbReference>
<evidence type="ECO:0000259" key="1">
    <source>
        <dbReference type="Pfam" id="PF20882"/>
    </source>
</evidence>
<dbReference type="GO" id="GO:0051315">
    <property type="term" value="P:attachment of mitotic spindle microtubules to kinetochore"/>
    <property type="evidence" value="ECO:0007669"/>
    <property type="project" value="TreeGrafter"/>
</dbReference>
<evidence type="ECO:0000313" key="3">
    <source>
        <dbReference type="Proteomes" id="UP000195602"/>
    </source>
</evidence>
<comment type="caution">
    <text evidence="2">The sequence shown here is derived from an EMBL/GenBank/DDBJ whole genome shotgun (WGS) entry which is preliminary data.</text>
</comment>
<dbReference type="Pfam" id="PF20882">
    <property type="entry name" value="Sos7"/>
    <property type="match status" value="1"/>
</dbReference>
<dbReference type="PANTHER" id="PTHR37329:SF1">
    <property type="entry name" value="KINETOCHORE PROTEIN SOS7"/>
    <property type="match status" value="1"/>
</dbReference>
<name>A0AA91T4A1_CLALS</name>
<organism evidence="2 3">
    <name type="scientific">Clavispora lusitaniae</name>
    <name type="common">Candida lusitaniae</name>
    <dbReference type="NCBI Taxonomy" id="36911"/>
    <lineage>
        <taxon>Eukaryota</taxon>
        <taxon>Fungi</taxon>
        <taxon>Dikarya</taxon>
        <taxon>Ascomycota</taxon>
        <taxon>Saccharomycotina</taxon>
        <taxon>Pichiomycetes</taxon>
        <taxon>Metschnikowiaceae</taxon>
        <taxon>Clavispora</taxon>
    </lineage>
</organism>
<dbReference type="Proteomes" id="UP000195602">
    <property type="component" value="Unassembled WGS sequence"/>
</dbReference>